<dbReference type="PROSITE" id="PS50989">
    <property type="entry name" value="COA_CT_CTER"/>
    <property type="match status" value="1"/>
</dbReference>
<dbReference type="AlphaFoldDB" id="A0A5C4M2M9"/>
<evidence type="ECO:0000259" key="2">
    <source>
        <dbReference type="PROSITE" id="PS50980"/>
    </source>
</evidence>
<dbReference type="PANTHER" id="PTHR43842">
    <property type="entry name" value="PROPIONYL-COA CARBOXYLASE BETA CHAIN"/>
    <property type="match status" value="1"/>
</dbReference>
<evidence type="ECO:0000259" key="3">
    <source>
        <dbReference type="PROSITE" id="PS50989"/>
    </source>
</evidence>
<name>A0A5C4M2M9_9PSEU</name>
<dbReference type="PROSITE" id="PS50980">
    <property type="entry name" value="COA_CT_NTER"/>
    <property type="match status" value="1"/>
</dbReference>
<gene>
    <name evidence="4" type="ORF">FG385_16015</name>
</gene>
<dbReference type="Gene3D" id="3.90.226.10">
    <property type="entry name" value="2-enoyl-CoA Hydratase, Chain A, domain 1"/>
    <property type="match status" value="2"/>
</dbReference>
<reference evidence="4 5" key="1">
    <citation type="submission" date="2019-06" db="EMBL/GenBank/DDBJ databases">
        <title>Amycolatopsis alkalitolerans sp. nov., isolated from Gastrodia elata Blume.</title>
        <authorList>
            <person name="Narsing Rao M.P."/>
            <person name="Li W.J."/>
        </authorList>
    </citation>
    <scope>NUCLEOTIDE SEQUENCE [LARGE SCALE GENOMIC DNA]</scope>
    <source>
        <strain evidence="4 5">SYSUP0005</strain>
    </source>
</reference>
<evidence type="ECO:0000313" key="5">
    <source>
        <dbReference type="Proteomes" id="UP000305546"/>
    </source>
</evidence>
<feature type="region of interest" description="Disordered" evidence="1">
    <location>
        <begin position="249"/>
        <end position="271"/>
    </location>
</feature>
<dbReference type="GO" id="GO:0004658">
    <property type="term" value="F:propionyl-CoA carboxylase activity"/>
    <property type="evidence" value="ECO:0007669"/>
    <property type="project" value="TreeGrafter"/>
</dbReference>
<dbReference type="Proteomes" id="UP000305546">
    <property type="component" value="Unassembled WGS sequence"/>
</dbReference>
<feature type="compositionally biased region" description="Basic and acidic residues" evidence="1">
    <location>
        <begin position="262"/>
        <end position="271"/>
    </location>
</feature>
<feature type="region of interest" description="Disordered" evidence="1">
    <location>
        <begin position="1"/>
        <end position="29"/>
    </location>
</feature>
<dbReference type="InterPro" id="IPR011763">
    <property type="entry name" value="COA_CT_C"/>
</dbReference>
<keyword evidence="4" id="KW-0808">Transferase</keyword>
<accession>A0A5C4M2M9</accession>
<dbReference type="InterPro" id="IPR034733">
    <property type="entry name" value="AcCoA_carboxyl_beta"/>
</dbReference>
<dbReference type="InterPro" id="IPR051047">
    <property type="entry name" value="AccD/PCCB"/>
</dbReference>
<protein>
    <submittedName>
        <fullName evidence="4">Methylmalonyl-CoA carboxyltransferase</fullName>
    </submittedName>
</protein>
<comment type="caution">
    <text evidence="4">The sequence shown here is derived from an EMBL/GenBank/DDBJ whole genome shotgun (WGS) entry which is preliminary data.</text>
</comment>
<organism evidence="4 5">
    <name type="scientific">Amycolatopsis alkalitolerans</name>
    <dbReference type="NCBI Taxonomy" id="2547244"/>
    <lineage>
        <taxon>Bacteria</taxon>
        <taxon>Bacillati</taxon>
        <taxon>Actinomycetota</taxon>
        <taxon>Actinomycetes</taxon>
        <taxon>Pseudonocardiales</taxon>
        <taxon>Pseudonocardiaceae</taxon>
        <taxon>Amycolatopsis</taxon>
    </lineage>
</organism>
<evidence type="ECO:0000256" key="1">
    <source>
        <dbReference type="SAM" id="MobiDB-lite"/>
    </source>
</evidence>
<feature type="compositionally biased region" description="Basic and acidic residues" evidence="1">
    <location>
        <begin position="20"/>
        <end position="29"/>
    </location>
</feature>
<keyword evidence="5" id="KW-1185">Reference proteome</keyword>
<dbReference type="InterPro" id="IPR011762">
    <property type="entry name" value="COA_CT_N"/>
</dbReference>
<sequence length="509" mass="55402">MTTEQNEVEHAARTATARRMGGEKKLRQRAEQGILNVEQRVDRLCDPGSFKESGRFTTSQRPGDEETTPRDGKIAGFGAVCGRSVAVVGYDFTVKGASSGPISNKKMQHMKDVGTASGIPVVYLSESTGVRMPDIMGGAGMATLSDRRRFLRLRENPWASAVFGYSFGSAAWHAVCSDFVVFRKGAVMAVSSPGLVGRATGREVGKEELGGWRLHAEITGIADVVADTDEEAIDSVRRFLGYLPSHNQEEPPVIETTQPETDPARTLDRVPESPAGVYDVRDVLRCVVDGGSLFELKARFARNLVTALARIGGRTIGVIASNPVNKAGAVDADACDKATSFLVLCDSFNIPVVFFADQPGFLIGVEAEKRRITGKVINWMNALSQMTVPKLTIMMRKDYGQAFVNMGGGDTADAVAAWWSAQVSFMDPRSAVFVVHGLSEDKDPDAYRDRLAEMSRRTTAYDLAGAYGAHDVIDPRDTRNWIAEQLEIHRHRPTGGVGEHLLSNWPTTF</sequence>
<feature type="compositionally biased region" description="Basic and acidic residues" evidence="1">
    <location>
        <begin position="62"/>
        <end position="72"/>
    </location>
</feature>
<dbReference type="RefSeq" id="WP_139097538.1">
    <property type="nucleotide sequence ID" value="NZ_VDFW01000012.1"/>
</dbReference>
<dbReference type="Pfam" id="PF01039">
    <property type="entry name" value="Carboxyl_trans"/>
    <property type="match status" value="1"/>
</dbReference>
<dbReference type="InterPro" id="IPR029045">
    <property type="entry name" value="ClpP/crotonase-like_dom_sf"/>
</dbReference>
<dbReference type="EMBL" id="VDFW01000012">
    <property type="protein sequence ID" value="TNC25150.1"/>
    <property type="molecule type" value="Genomic_DNA"/>
</dbReference>
<dbReference type="OrthoDB" id="4894066at2"/>
<dbReference type="GO" id="GO:0016740">
    <property type="term" value="F:transferase activity"/>
    <property type="evidence" value="ECO:0007669"/>
    <property type="project" value="UniProtKB-KW"/>
</dbReference>
<evidence type="ECO:0000313" key="4">
    <source>
        <dbReference type="EMBL" id="TNC25150.1"/>
    </source>
</evidence>
<dbReference type="SUPFAM" id="SSF52096">
    <property type="entry name" value="ClpP/crotonase"/>
    <property type="match status" value="2"/>
</dbReference>
<proteinExistence type="predicted"/>
<feature type="domain" description="CoA carboxyltransferase N-terminal" evidence="2">
    <location>
        <begin position="3"/>
        <end position="255"/>
    </location>
</feature>
<dbReference type="PANTHER" id="PTHR43842:SF2">
    <property type="entry name" value="PROPIONYL-COA CARBOXYLASE BETA CHAIN, MITOCHONDRIAL"/>
    <property type="match status" value="1"/>
</dbReference>
<feature type="domain" description="CoA carboxyltransferase C-terminal" evidence="3">
    <location>
        <begin position="259"/>
        <end position="488"/>
    </location>
</feature>
<feature type="region of interest" description="Disordered" evidence="1">
    <location>
        <begin position="45"/>
        <end position="72"/>
    </location>
</feature>